<dbReference type="AlphaFoldDB" id="A0A8J4SS91"/>
<evidence type="ECO:0000313" key="2">
    <source>
        <dbReference type="EMBL" id="KAF5404010.1"/>
    </source>
</evidence>
<proteinExistence type="predicted"/>
<sequence>MTLGNENSSKSEPITEINGTPNKTGQLTLPTNLASTPNGHLTNHHSIFSRIENRMLSNVPGIPTMLYTSGPHQTWTTFNLGPDAETVLPHTHWSSVLSSSDLNGSQFSSSLQPTLVYNQSHHMEDNETIYTMNPTVQAKNSTNEVSLSSEKINTGSSKTQSEWVVNVNGEPQFGSIQVVRSQSEEDLQTTQNDQVSRVDYNCYNRVNIISAIETIVKCKRCL</sequence>
<gene>
    <name evidence="2" type="ORF">PHET_02621</name>
</gene>
<dbReference type="Proteomes" id="UP000748531">
    <property type="component" value="Unassembled WGS sequence"/>
</dbReference>
<evidence type="ECO:0000256" key="1">
    <source>
        <dbReference type="SAM" id="MobiDB-lite"/>
    </source>
</evidence>
<comment type="caution">
    <text evidence="2">The sequence shown here is derived from an EMBL/GenBank/DDBJ whole genome shotgun (WGS) entry which is preliminary data.</text>
</comment>
<evidence type="ECO:0000313" key="3">
    <source>
        <dbReference type="Proteomes" id="UP000748531"/>
    </source>
</evidence>
<protein>
    <submittedName>
        <fullName evidence="2">Uncharacterized protein</fullName>
    </submittedName>
</protein>
<organism evidence="2 3">
    <name type="scientific">Paragonimus heterotremus</name>
    <dbReference type="NCBI Taxonomy" id="100268"/>
    <lineage>
        <taxon>Eukaryota</taxon>
        <taxon>Metazoa</taxon>
        <taxon>Spiralia</taxon>
        <taxon>Lophotrochozoa</taxon>
        <taxon>Platyhelminthes</taxon>
        <taxon>Trematoda</taxon>
        <taxon>Digenea</taxon>
        <taxon>Plagiorchiida</taxon>
        <taxon>Troglotremata</taxon>
        <taxon>Troglotrematidae</taxon>
        <taxon>Paragonimus</taxon>
    </lineage>
</organism>
<reference evidence="2" key="1">
    <citation type="submission" date="2019-05" db="EMBL/GenBank/DDBJ databases">
        <title>Annotation for the trematode Paragonimus heterotremus.</title>
        <authorList>
            <person name="Choi Y.-J."/>
        </authorList>
    </citation>
    <scope>NUCLEOTIDE SEQUENCE</scope>
    <source>
        <strain evidence="2">LC</strain>
    </source>
</reference>
<accession>A0A8J4SS91</accession>
<keyword evidence="3" id="KW-1185">Reference proteome</keyword>
<name>A0A8J4SS91_9TREM</name>
<dbReference type="EMBL" id="LUCH01000932">
    <property type="protein sequence ID" value="KAF5404010.1"/>
    <property type="molecule type" value="Genomic_DNA"/>
</dbReference>
<feature type="region of interest" description="Disordered" evidence="1">
    <location>
        <begin position="1"/>
        <end position="38"/>
    </location>
</feature>